<dbReference type="PANTHER" id="PTHR28631">
    <property type="entry name" value="UPF0692 PROTEIN C19ORF54"/>
    <property type="match status" value="1"/>
</dbReference>
<dbReference type="EMBL" id="OE843131">
    <property type="protein sequence ID" value="CAD7602331.1"/>
    <property type="molecule type" value="Genomic_DNA"/>
</dbReference>
<accession>A0A7R9K3W9</accession>
<evidence type="ECO:0000256" key="2">
    <source>
        <dbReference type="ARBA" id="ARBA00022670"/>
    </source>
</evidence>
<protein>
    <recommendedName>
        <fullName evidence="5">Actin maturation protease</fullName>
    </recommendedName>
    <alternativeName>
        <fullName evidence="6">Actin aminopeptidase ACTMAP</fullName>
    </alternativeName>
</protein>
<comment type="catalytic activity">
    <reaction evidence="7">
        <text>N-terminal N(alpha)-acetyl-L-cysteinyl-L-aspartyl-[protein] + H2O = N-terminal L-aspartyl-[protein] + N-acetyl-L-cysteine</text>
        <dbReference type="Rhea" id="RHEA:74579"/>
        <dbReference type="Rhea" id="RHEA-COMP:12669"/>
        <dbReference type="Rhea" id="RHEA-COMP:18395"/>
        <dbReference type="ChEBI" id="CHEBI:15377"/>
        <dbReference type="ChEBI" id="CHEBI:64720"/>
        <dbReference type="ChEBI" id="CHEBI:78236"/>
        <dbReference type="ChEBI" id="CHEBI:193599"/>
    </reaction>
    <physiologicalReaction direction="left-to-right" evidence="7">
        <dbReference type="Rhea" id="RHEA:74580"/>
    </physiologicalReaction>
</comment>
<dbReference type="AlphaFoldDB" id="A0A7R9K3W9"/>
<dbReference type="Pfam" id="PF21646">
    <property type="entry name" value="ACTMAP-like_C"/>
    <property type="match status" value="1"/>
</dbReference>
<proteinExistence type="inferred from homology"/>
<evidence type="ECO:0000313" key="8">
    <source>
        <dbReference type="EMBL" id="CAD7602331.1"/>
    </source>
</evidence>
<dbReference type="PANTHER" id="PTHR28631:SF1">
    <property type="entry name" value="ACTIN MATURATION PROTEASE"/>
    <property type="match status" value="1"/>
</dbReference>
<organism evidence="8">
    <name type="scientific">Timema genevievae</name>
    <name type="common">Walking stick</name>
    <dbReference type="NCBI Taxonomy" id="629358"/>
    <lineage>
        <taxon>Eukaryota</taxon>
        <taxon>Metazoa</taxon>
        <taxon>Ecdysozoa</taxon>
        <taxon>Arthropoda</taxon>
        <taxon>Hexapoda</taxon>
        <taxon>Insecta</taxon>
        <taxon>Pterygota</taxon>
        <taxon>Neoptera</taxon>
        <taxon>Polyneoptera</taxon>
        <taxon>Phasmatodea</taxon>
        <taxon>Timematodea</taxon>
        <taxon>Timematoidea</taxon>
        <taxon>Timematidae</taxon>
        <taxon>Timema</taxon>
    </lineage>
</organism>
<reference evidence="8" key="1">
    <citation type="submission" date="2020-11" db="EMBL/GenBank/DDBJ databases">
        <authorList>
            <person name="Tran Van P."/>
        </authorList>
    </citation>
    <scope>NUCLEOTIDE SEQUENCE</scope>
</reference>
<comment type="similarity">
    <text evidence="4">Belongs to the ACTMAP family.</text>
</comment>
<keyword evidence="2" id="KW-0645">Protease</keyword>
<evidence type="ECO:0000256" key="5">
    <source>
        <dbReference type="ARBA" id="ARBA00034848"/>
    </source>
</evidence>
<evidence type="ECO:0000256" key="7">
    <source>
        <dbReference type="ARBA" id="ARBA00049041"/>
    </source>
</evidence>
<name>A0A7R9K3W9_TIMGE</name>
<evidence type="ECO:0000256" key="6">
    <source>
        <dbReference type="ARBA" id="ARBA00034908"/>
    </source>
</evidence>
<gene>
    <name evidence="8" type="ORF">TGEB3V08_LOCUS8278</name>
</gene>
<dbReference type="GO" id="GO:0004177">
    <property type="term" value="F:aminopeptidase activity"/>
    <property type="evidence" value="ECO:0007669"/>
    <property type="project" value="UniProtKB-KW"/>
</dbReference>
<evidence type="ECO:0000256" key="4">
    <source>
        <dbReference type="ARBA" id="ARBA00034725"/>
    </source>
</evidence>
<keyword evidence="3" id="KW-0378">Hydrolase</keyword>
<evidence type="ECO:0000256" key="3">
    <source>
        <dbReference type="ARBA" id="ARBA00022801"/>
    </source>
</evidence>
<sequence length="271" mass="30168">MSSENSTMYFPPIPPAPPLEPLLVNKPLITNYTSPKDPQEELLEARDKLRLREGLKEAPRILSYKYVAPILQDGPKCGLVALCMASYFTPHPISVDHLYEVARLQGYTNLGEMFSVDFMAALVRHTFQPCPQVEILHQGLQDKENVLRHIQNGSLLLVPPVRAKITLDLDCINSYDADGNHSPCCRWGHKAHWAIVSGALQSQDSCYLLARQGKSRHLGVWLYEEVRLSNQNLEELDPGRVMDGHTYVLPPGGVAAGLQGQAILLHGMSLD</sequence>
<dbReference type="InterPro" id="IPR040043">
    <property type="entry name" value="ACTMAP"/>
</dbReference>
<evidence type="ECO:0000256" key="1">
    <source>
        <dbReference type="ARBA" id="ARBA00022438"/>
    </source>
</evidence>
<keyword evidence="1" id="KW-0031">Aminopeptidase</keyword>
<dbReference type="GO" id="GO:0006508">
    <property type="term" value="P:proteolysis"/>
    <property type="evidence" value="ECO:0007669"/>
    <property type="project" value="UniProtKB-KW"/>
</dbReference>